<gene>
    <name evidence="1" type="ORF">CQA63_01990</name>
</gene>
<comment type="caution">
    <text evidence="1">The sequence shown here is derived from an EMBL/GenBank/DDBJ whole genome shotgun (WGS) entry which is preliminary data.</text>
</comment>
<organism evidence="1 2">
    <name type="scientific">Helicobacter marmotae</name>
    <dbReference type="NCBI Taxonomy" id="152490"/>
    <lineage>
        <taxon>Bacteria</taxon>
        <taxon>Pseudomonadati</taxon>
        <taxon>Campylobacterota</taxon>
        <taxon>Epsilonproteobacteria</taxon>
        <taxon>Campylobacterales</taxon>
        <taxon>Helicobacteraceae</taxon>
        <taxon>Helicobacter</taxon>
    </lineage>
</organism>
<dbReference type="Proteomes" id="UP000256599">
    <property type="component" value="Unassembled WGS sequence"/>
</dbReference>
<dbReference type="OrthoDB" id="5326543at2"/>
<sequence length="75" mass="8421">MTQEEFLAHLSDALQRDEALEPNMELAQIEEWDSLALISTIALFESLFNQRINGNTLSACQYVRDIIALAPLKGV</sequence>
<name>A0A3D8I6H1_9HELI</name>
<dbReference type="RefSeq" id="WP_104699415.1">
    <property type="nucleotide sequence ID" value="NZ_FZPP01000006.1"/>
</dbReference>
<dbReference type="AlphaFoldDB" id="A0A3D8I6H1"/>
<evidence type="ECO:0000313" key="2">
    <source>
        <dbReference type="Proteomes" id="UP000256599"/>
    </source>
</evidence>
<dbReference type="Gene3D" id="1.10.1200.10">
    <property type="entry name" value="ACP-like"/>
    <property type="match status" value="1"/>
</dbReference>
<proteinExistence type="predicted"/>
<keyword evidence="2" id="KW-1185">Reference proteome</keyword>
<accession>A0A3D8I6H1</accession>
<reference evidence="1 2" key="1">
    <citation type="submission" date="2018-04" db="EMBL/GenBank/DDBJ databases">
        <title>Novel Campyloabacter and Helicobacter Species and Strains.</title>
        <authorList>
            <person name="Mannion A.J."/>
            <person name="Shen Z."/>
            <person name="Fox J.G."/>
        </authorList>
    </citation>
    <scope>NUCLEOTIDE SEQUENCE [LARGE SCALE GENOMIC DNA]</scope>
    <source>
        <strain evidence="1 2">MIT 98-6070</strain>
    </source>
</reference>
<protein>
    <submittedName>
        <fullName evidence="1">Acyl carrier protein</fullName>
    </submittedName>
</protein>
<dbReference type="EMBL" id="NXLR01000002">
    <property type="protein sequence ID" value="RDU60759.1"/>
    <property type="molecule type" value="Genomic_DNA"/>
</dbReference>
<evidence type="ECO:0000313" key="1">
    <source>
        <dbReference type="EMBL" id="RDU60759.1"/>
    </source>
</evidence>
<dbReference type="InterPro" id="IPR036736">
    <property type="entry name" value="ACP-like_sf"/>
</dbReference>
<dbReference type="SUPFAM" id="SSF47336">
    <property type="entry name" value="ACP-like"/>
    <property type="match status" value="1"/>
</dbReference>